<dbReference type="GO" id="GO:0005886">
    <property type="term" value="C:plasma membrane"/>
    <property type="evidence" value="ECO:0007669"/>
    <property type="project" value="UniProtKB-SubCell"/>
</dbReference>
<proteinExistence type="inferred from homology"/>
<dbReference type="InterPro" id="IPR015414">
    <property type="entry name" value="TMEM64"/>
</dbReference>
<feature type="transmembrane region" description="Helical" evidence="6">
    <location>
        <begin position="59"/>
        <end position="92"/>
    </location>
</feature>
<evidence type="ECO:0000256" key="5">
    <source>
        <dbReference type="ARBA" id="ARBA00023136"/>
    </source>
</evidence>
<feature type="transmembrane region" description="Helical" evidence="6">
    <location>
        <begin position="99"/>
        <end position="123"/>
    </location>
</feature>
<evidence type="ECO:0000256" key="1">
    <source>
        <dbReference type="ARBA" id="ARBA00004651"/>
    </source>
</evidence>
<evidence type="ECO:0000256" key="2">
    <source>
        <dbReference type="ARBA" id="ARBA00022475"/>
    </source>
</evidence>
<name>A0A0W0Z017_LEGSP</name>
<sequence>MDNISTSSKINAFIRRFIPLILLLLLLVLFFSFGLQNYLSFKSLQQHHQALEQWTNDHYVQVALLFCLVYIVAVAVSIPGAVFLTLAGGFLFGPLGGTVYVVLSATLGATLLYLAVRLALADWMTKKTAGRLAAMRDGFQQDAFHYLLVLRLIPVFPFWLVNIVPALLNVPARLFITATLIGIIPGTFVYVSIGNGLNAIFASGQTPNLAIIFKPVILLPLLGLALLSLLPIAYKRWVKKNKPQNNHCANDDSFD</sequence>
<dbReference type="Pfam" id="PF09335">
    <property type="entry name" value="VTT_dom"/>
    <property type="match status" value="1"/>
</dbReference>
<dbReference type="STRING" id="452.Lspi_2104"/>
<comment type="subcellular location">
    <subcellularLocation>
        <location evidence="1 6">Cell membrane</location>
        <topology evidence="1 6">Multi-pass membrane protein</topology>
    </subcellularLocation>
</comment>
<protein>
    <recommendedName>
        <fullName evidence="6">TVP38/TMEM64 family membrane protein</fullName>
    </recommendedName>
</protein>
<dbReference type="PATRIC" id="fig|452.5.peg.2315"/>
<keyword evidence="4 6" id="KW-1133">Transmembrane helix</keyword>
<keyword evidence="5 6" id="KW-0472">Membrane</keyword>
<evidence type="ECO:0000313" key="9">
    <source>
        <dbReference type="Proteomes" id="UP000054877"/>
    </source>
</evidence>
<feature type="transmembrane region" description="Helical" evidence="6">
    <location>
        <begin position="143"/>
        <end position="162"/>
    </location>
</feature>
<dbReference type="EMBL" id="LNYX01000030">
    <property type="protein sequence ID" value="KTD62254.1"/>
    <property type="molecule type" value="Genomic_DNA"/>
</dbReference>
<accession>A0A0W0Z017</accession>
<feature type="transmembrane region" description="Helical" evidence="6">
    <location>
        <begin position="174"/>
        <end position="193"/>
    </location>
</feature>
<dbReference type="Proteomes" id="UP000054877">
    <property type="component" value="Unassembled WGS sequence"/>
</dbReference>
<comment type="caution">
    <text evidence="8">The sequence shown here is derived from an EMBL/GenBank/DDBJ whole genome shotgun (WGS) entry which is preliminary data.</text>
</comment>
<comment type="similarity">
    <text evidence="6">Belongs to the TVP38/TMEM64 family.</text>
</comment>
<dbReference type="PANTHER" id="PTHR12677">
    <property type="entry name" value="GOLGI APPARATUS MEMBRANE PROTEIN TVP38-RELATED"/>
    <property type="match status" value="1"/>
</dbReference>
<feature type="transmembrane region" description="Helical" evidence="6">
    <location>
        <begin position="20"/>
        <end position="39"/>
    </location>
</feature>
<keyword evidence="9" id="KW-1185">Reference proteome</keyword>
<keyword evidence="2 6" id="KW-1003">Cell membrane</keyword>
<feature type="domain" description="VTT" evidence="7">
    <location>
        <begin position="78"/>
        <end position="195"/>
    </location>
</feature>
<dbReference type="AlphaFoldDB" id="A0A0W0Z017"/>
<evidence type="ECO:0000256" key="4">
    <source>
        <dbReference type="ARBA" id="ARBA00022989"/>
    </source>
</evidence>
<keyword evidence="3 6" id="KW-0812">Transmembrane</keyword>
<evidence type="ECO:0000256" key="3">
    <source>
        <dbReference type="ARBA" id="ARBA00022692"/>
    </source>
</evidence>
<evidence type="ECO:0000256" key="6">
    <source>
        <dbReference type="RuleBase" id="RU366058"/>
    </source>
</evidence>
<evidence type="ECO:0000313" key="8">
    <source>
        <dbReference type="EMBL" id="KTD62254.1"/>
    </source>
</evidence>
<feature type="transmembrane region" description="Helical" evidence="6">
    <location>
        <begin position="213"/>
        <end position="234"/>
    </location>
</feature>
<dbReference type="PANTHER" id="PTHR12677:SF59">
    <property type="entry name" value="GOLGI APPARATUS MEMBRANE PROTEIN TVP38-RELATED"/>
    <property type="match status" value="1"/>
</dbReference>
<organism evidence="8 9">
    <name type="scientific">Legionella spiritensis</name>
    <dbReference type="NCBI Taxonomy" id="452"/>
    <lineage>
        <taxon>Bacteria</taxon>
        <taxon>Pseudomonadati</taxon>
        <taxon>Pseudomonadota</taxon>
        <taxon>Gammaproteobacteria</taxon>
        <taxon>Legionellales</taxon>
        <taxon>Legionellaceae</taxon>
        <taxon>Legionella</taxon>
    </lineage>
</organism>
<gene>
    <name evidence="8" type="primary">merA1</name>
    <name evidence="8" type="ORF">Lspi_2104</name>
</gene>
<reference evidence="8 9" key="1">
    <citation type="submission" date="2015-11" db="EMBL/GenBank/DDBJ databases">
        <title>Genomic analysis of 38 Legionella species identifies large and diverse effector repertoires.</title>
        <authorList>
            <person name="Burstein D."/>
            <person name="Amaro F."/>
            <person name="Zusman T."/>
            <person name="Lifshitz Z."/>
            <person name="Cohen O."/>
            <person name="Gilbert J.A."/>
            <person name="Pupko T."/>
            <person name="Shuman H.A."/>
            <person name="Segal G."/>
        </authorList>
    </citation>
    <scope>NUCLEOTIDE SEQUENCE [LARGE SCALE GENOMIC DNA]</scope>
    <source>
        <strain evidence="8 9">Mt.St.Helens-9</strain>
    </source>
</reference>
<evidence type="ECO:0000259" key="7">
    <source>
        <dbReference type="Pfam" id="PF09335"/>
    </source>
</evidence>
<dbReference type="InterPro" id="IPR032816">
    <property type="entry name" value="VTT_dom"/>
</dbReference>
<dbReference type="RefSeq" id="WP_197697349.1">
    <property type="nucleotide sequence ID" value="NZ_CAAAII010000004.1"/>
</dbReference>